<dbReference type="Pfam" id="PF00288">
    <property type="entry name" value="GHMP_kinases_N"/>
    <property type="match status" value="1"/>
</dbReference>
<keyword evidence="8 12" id="KW-0547">Nucleotide-binding</keyword>
<evidence type="ECO:0000256" key="12">
    <source>
        <dbReference type="HAMAP-Rule" id="MF_00384"/>
    </source>
</evidence>
<dbReference type="GO" id="GO:0004413">
    <property type="term" value="F:homoserine kinase activity"/>
    <property type="evidence" value="ECO:0007669"/>
    <property type="project" value="UniProtKB-UniRule"/>
</dbReference>
<dbReference type="GO" id="GO:0005737">
    <property type="term" value="C:cytoplasm"/>
    <property type="evidence" value="ECO:0007669"/>
    <property type="project" value="UniProtKB-SubCell"/>
</dbReference>
<dbReference type="SUPFAM" id="SSF54211">
    <property type="entry name" value="Ribosomal protein S5 domain 2-like"/>
    <property type="match status" value="1"/>
</dbReference>
<dbReference type="PROSITE" id="PS00627">
    <property type="entry name" value="GHMP_KINASES_ATP"/>
    <property type="match status" value="1"/>
</dbReference>
<gene>
    <name evidence="12" type="primary">thrB</name>
    <name evidence="15" type="ORF">ENO47_02390</name>
</gene>
<dbReference type="PIRSF" id="PIRSF000676">
    <property type="entry name" value="Homoser_kin"/>
    <property type="match status" value="1"/>
</dbReference>
<protein>
    <recommendedName>
        <fullName evidence="4 12">Homoserine kinase</fullName>
        <shortName evidence="12">HK</shortName>
        <shortName evidence="12">HSK</shortName>
        <ecNumber evidence="3 12">2.7.1.39</ecNumber>
    </recommendedName>
</protein>
<dbReference type="InterPro" id="IPR006203">
    <property type="entry name" value="GHMP_knse_ATP-bd_CS"/>
</dbReference>
<dbReference type="GO" id="GO:0005524">
    <property type="term" value="F:ATP binding"/>
    <property type="evidence" value="ECO:0007669"/>
    <property type="project" value="UniProtKB-UniRule"/>
</dbReference>
<comment type="function">
    <text evidence="12">Catalyzes the ATP-dependent phosphorylation of L-homoserine to L-homoserine phosphate.</text>
</comment>
<evidence type="ECO:0000256" key="3">
    <source>
        <dbReference type="ARBA" id="ARBA00012078"/>
    </source>
</evidence>
<dbReference type="InterPro" id="IPR013750">
    <property type="entry name" value="GHMP_kinase_C_dom"/>
</dbReference>
<dbReference type="Pfam" id="PF08544">
    <property type="entry name" value="GHMP_kinases_C"/>
    <property type="match status" value="1"/>
</dbReference>
<evidence type="ECO:0000256" key="1">
    <source>
        <dbReference type="ARBA" id="ARBA00005015"/>
    </source>
</evidence>
<evidence type="ECO:0000256" key="2">
    <source>
        <dbReference type="ARBA" id="ARBA00007370"/>
    </source>
</evidence>
<evidence type="ECO:0000256" key="6">
    <source>
        <dbReference type="ARBA" id="ARBA00022679"/>
    </source>
</evidence>
<reference evidence="15" key="1">
    <citation type="journal article" date="2020" name="mSystems">
        <title>Genome- and Community-Level Interaction Insights into Carbon Utilization and Element Cycling Functions of Hydrothermarchaeota in Hydrothermal Sediment.</title>
        <authorList>
            <person name="Zhou Z."/>
            <person name="Liu Y."/>
            <person name="Xu W."/>
            <person name="Pan J."/>
            <person name="Luo Z.H."/>
            <person name="Li M."/>
        </authorList>
    </citation>
    <scope>NUCLEOTIDE SEQUENCE [LARGE SCALE GENOMIC DNA]</scope>
    <source>
        <strain evidence="15">SpSt-132</strain>
    </source>
</reference>
<evidence type="ECO:0000259" key="14">
    <source>
        <dbReference type="Pfam" id="PF08544"/>
    </source>
</evidence>
<dbReference type="PANTHER" id="PTHR20861">
    <property type="entry name" value="HOMOSERINE/4-DIPHOSPHOCYTIDYL-2-C-METHYL-D-ERYTHRITOL KINASE"/>
    <property type="match status" value="1"/>
</dbReference>
<keyword evidence="5 12" id="KW-0028">Amino-acid biosynthesis</keyword>
<dbReference type="SUPFAM" id="SSF55060">
    <property type="entry name" value="GHMP Kinase, C-terminal domain"/>
    <property type="match status" value="1"/>
</dbReference>
<evidence type="ECO:0000313" key="15">
    <source>
        <dbReference type="EMBL" id="HEW45509.1"/>
    </source>
</evidence>
<feature type="domain" description="GHMP kinase N-terminal" evidence="13">
    <location>
        <begin position="55"/>
        <end position="137"/>
    </location>
</feature>
<evidence type="ECO:0000256" key="10">
    <source>
        <dbReference type="ARBA" id="ARBA00022840"/>
    </source>
</evidence>
<dbReference type="EMBL" id="DSFP01000028">
    <property type="protein sequence ID" value="HEW45509.1"/>
    <property type="molecule type" value="Genomic_DNA"/>
</dbReference>
<keyword evidence="10 12" id="KW-0067">ATP-binding</keyword>
<name>A0A7C2Z1S5_9AQUI</name>
<dbReference type="InterPro" id="IPR000870">
    <property type="entry name" value="Homoserine_kinase"/>
</dbReference>
<dbReference type="PANTHER" id="PTHR20861:SF1">
    <property type="entry name" value="HOMOSERINE KINASE"/>
    <property type="match status" value="1"/>
</dbReference>
<evidence type="ECO:0000256" key="7">
    <source>
        <dbReference type="ARBA" id="ARBA00022697"/>
    </source>
</evidence>
<dbReference type="HAMAP" id="MF_00384">
    <property type="entry name" value="Homoser_kinase"/>
    <property type="match status" value="1"/>
</dbReference>
<dbReference type="InterPro" id="IPR020568">
    <property type="entry name" value="Ribosomal_Su5_D2-typ_SF"/>
</dbReference>
<keyword evidence="6 12" id="KW-0808">Transferase</keyword>
<dbReference type="EC" id="2.7.1.39" evidence="3 12"/>
<dbReference type="Gene3D" id="3.30.230.10">
    <property type="match status" value="1"/>
</dbReference>
<accession>A0A7C2Z1S5</accession>
<dbReference type="PRINTS" id="PR00958">
    <property type="entry name" value="HOMSERKINASE"/>
</dbReference>
<dbReference type="NCBIfam" id="TIGR00191">
    <property type="entry name" value="thrB"/>
    <property type="match status" value="1"/>
</dbReference>
<comment type="pathway">
    <text evidence="1 12">Amino-acid biosynthesis; L-threonine biosynthesis; L-threonine from L-aspartate: step 4/5.</text>
</comment>
<sequence length="301" mass="32962">MLKIKVPASTSNFGSGFDAFGLALSLYNEFYVEPSGSYNVQIEGEGSNLPTDEENLFIKVYKRACKTLGKEEVPISLKQINRVPTARGLGSSATAIVGGILACQALHGLDISLEEKLKIAFEFERHPDNLLPAFLGGFVVCASTEEEVKFIRLGFPKEIKVVVCVPDFELSTEKAREVIKKEVSLKDAVFNLQRSALFVASLLSKNFELLKEAVKDRLHQPYRAHLIPGFWQVLEEAYKFGALAVFLSGAGPSVASLCLDKMEEVGKAMVKAFEDAGVKAKYMVLEVAEEGALVEYEGSNP</sequence>
<feature type="binding site" evidence="12">
    <location>
        <begin position="84"/>
        <end position="94"/>
    </location>
    <ligand>
        <name>ATP</name>
        <dbReference type="ChEBI" id="CHEBI:30616"/>
    </ligand>
</feature>
<comment type="catalytic activity">
    <reaction evidence="11 12">
        <text>L-homoserine + ATP = O-phospho-L-homoserine + ADP + H(+)</text>
        <dbReference type="Rhea" id="RHEA:13985"/>
        <dbReference type="ChEBI" id="CHEBI:15378"/>
        <dbReference type="ChEBI" id="CHEBI:30616"/>
        <dbReference type="ChEBI" id="CHEBI:57476"/>
        <dbReference type="ChEBI" id="CHEBI:57590"/>
        <dbReference type="ChEBI" id="CHEBI:456216"/>
        <dbReference type="EC" id="2.7.1.39"/>
    </reaction>
</comment>
<comment type="subcellular location">
    <subcellularLocation>
        <location evidence="12">Cytoplasm</location>
    </subcellularLocation>
</comment>
<evidence type="ECO:0000259" key="13">
    <source>
        <dbReference type="Pfam" id="PF00288"/>
    </source>
</evidence>
<evidence type="ECO:0000256" key="5">
    <source>
        <dbReference type="ARBA" id="ARBA00022605"/>
    </source>
</evidence>
<dbReference type="UniPathway" id="UPA00050">
    <property type="reaction ID" value="UER00064"/>
</dbReference>
<evidence type="ECO:0000256" key="11">
    <source>
        <dbReference type="ARBA" id="ARBA00049375"/>
    </source>
</evidence>
<organism evidence="15">
    <name type="scientific">Hydrogenobacter sp</name>
    <dbReference type="NCBI Taxonomy" id="2152829"/>
    <lineage>
        <taxon>Bacteria</taxon>
        <taxon>Pseudomonadati</taxon>
        <taxon>Aquificota</taxon>
        <taxon>Aquificia</taxon>
        <taxon>Aquificales</taxon>
        <taxon>Aquificaceae</taxon>
        <taxon>Hydrogenobacter</taxon>
    </lineage>
</organism>
<evidence type="ECO:0000256" key="4">
    <source>
        <dbReference type="ARBA" id="ARBA00017858"/>
    </source>
</evidence>
<keyword evidence="9 12" id="KW-0418">Kinase</keyword>
<dbReference type="GO" id="GO:0009088">
    <property type="term" value="P:threonine biosynthetic process"/>
    <property type="evidence" value="ECO:0007669"/>
    <property type="project" value="UniProtKB-UniRule"/>
</dbReference>
<dbReference type="InterPro" id="IPR006204">
    <property type="entry name" value="GHMP_kinase_N_dom"/>
</dbReference>
<comment type="similarity">
    <text evidence="2 12">Belongs to the GHMP kinase family. Homoserine kinase subfamily.</text>
</comment>
<proteinExistence type="inferred from homology"/>
<evidence type="ECO:0000256" key="8">
    <source>
        <dbReference type="ARBA" id="ARBA00022741"/>
    </source>
</evidence>
<keyword evidence="12" id="KW-0963">Cytoplasm</keyword>
<evidence type="ECO:0000256" key="9">
    <source>
        <dbReference type="ARBA" id="ARBA00022777"/>
    </source>
</evidence>
<dbReference type="NCBIfam" id="NF002288">
    <property type="entry name" value="PRK01212.1-4"/>
    <property type="match status" value="1"/>
</dbReference>
<dbReference type="InterPro" id="IPR036554">
    <property type="entry name" value="GHMP_kinase_C_sf"/>
</dbReference>
<keyword evidence="7 12" id="KW-0791">Threonine biosynthesis</keyword>
<dbReference type="Gene3D" id="3.30.70.890">
    <property type="entry name" value="GHMP kinase, C-terminal domain"/>
    <property type="match status" value="1"/>
</dbReference>
<feature type="domain" description="GHMP kinase C-terminal" evidence="14">
    <location>
        <begin position="200"/>
        <end position="274"/>
    </location>
</feature>
<dbReference type="AlphaFoldDB" id="A0A7C2Z1S5"/>
<comment type="caution">
    <text evidence="15">The sequence shown here is derived from an EMBL/GenBank/DDBJ whole genome shotgun (WGS) entry which is preliminary data.</text>
</comment>
<dbReference type="InterPro" id="IPR014721">
    <property type="entry name" value="Ribsml_uS5_D2-typ_fold_subgr"/>
</dbReference>